<dbReference type="PANTHER" id="PTHR47618:SF1">
    <property type="entry name" value="BIFUNCTIONAL OLIGORIBONUCLEASE AND PAP PHOSPHATASE NRNA"/>
    <property type="match status" value="1"/>
</dbReference>
<organism evidence="2 3">
    <name type="scientific">Paraconexibacter algicola</name>
    <dbReference type="NCBI Taxonomy" id="2133960"/>
    <lineage>
        <taxon>Bacteria</taxon>
        <taxon>Bacillati</taxon>
        <taxon>Actinomycetota</taxon>
        <taxon>Thermoleophilia</taxon>
        <taxon>Solirubrobacterales</taxon>
        <taxon>Paraconexibacteraceae</taxon>
        <taxon>Paraconexibacter</taxon>
    </lineage>
</organism>
<dbReference type="PANTHER" id="PTHR47618">
    <property type="entry name" value="BIFUNCTIONAL OLIGORIBONUCLEASE AND PAP PHOSPHATASE NRNA"/>
    <property type="match status" value="1"/>
</dbReference>
<reference evidence="2 3" key="1">
    <citation type="submission" date="2018-03" db="EMBL/GenBank/DDBJ databases">
        <title>Aquarubrobacter algicola gen. nov., sp. nov., a novel actinobacterium isolated from shallow eutrophic lake during the end of cyanobacterial harmful algal blooms.</title>
        <authorList>
            <person name="Chun S.J."/>
        </authorList>
    </citation>
    <scope>NUCLEOTIDE SEQUENCE [LARGE SCALE GENOMIC DNA]</scope>
    <source>
        <strain evidence="2 3">Seoho-28</strain>
    </source>
</reference>
<feature type="domain" description="DDH" evidence="1">
    <location>
        <begin position="20"/>
        <end position="161"/>
    </location>
</feature>
<dbReference type="EMBL" id="PYYB01000004">
    <property type="protein sequence ID" value="PTL54910.1"/>
    <property type="molecule type" value="Genomic_DNA"/>
</dbReference>
<dbReference type="Gene3D" id="3.90.1640.10">
    <property type="entry name" value="inorganic pyrophosphatase (n-terminal core)"/>
    <property type="match status" value="1"/>
</dbReference>
<proteinExistence type="predicted"/>
<evidence type="ECO:0000313" key="3">
    <source>
        <dbReference type="Proteomes" id="UP000240739"/>
    </source>
</evidence>
<sequence length="332" mass="36163">MAAEPTARDQALAELRDAEKFILVTHENPDGDALGSLVAMHRVLVALGKDSAMFMDADEFPLPYEYRFFQLDGLISTPPDDVEERTVVFLDCGNIDRNPADVVKRADAHILNIDHHHDNTRFGTVNLVVEQASCTAEIVWDLMRALGVTPTPDIADALYVGLVTDTGKFMYENTGTRAHVMAAELIEAGVDVNAIYRRLYEEMPYAKLELLGRGLANIQRFDDGSLTFTRLSRADYEAAGAEESYSEGVIDHLRCVQGTRVAAVAREVLAPDNVPPLRKKVSLRSTDGTVDVSVIARAGGGGGHRQAAGFTTTMSDDELVAFLRGQVAAQLA</sequence>
<dbReference type="InterPro" id="IPR038763">
    <property type="entry name" value="DHH_sf"/>
</dbReference>
<comment type="caution">
    <text evidence="2">The sequence shown here is derived from an EMBL/GenBank/DDBJ whole genome shotgun (WGS) entry which is preliminary data.</text>
</comment>
<accession>A0A2T4UCF6</accession>
<dbReference type="Gene3D" id="3.10.310.30">
    <property type="match status" value="1"/>
</dbReference>
<evidence type="ECO:0000259" key="1">
    <source>
        <dbReference type="Pfam" id="PF01368"/>
    </source>
</evidence>
<name>A0A2T4UCF6_9ACTN</name>
<dbReference type="Pfam" id="PF01368">
    <property type="entry name" value="DHH"/>
    <property type="match status" value="1"/>
</dbReference>
<dbReference type="Proteomes" id="UP000240739">
    <property type="component" value="Unassembled WGS sequence"/>
</dbReference>
<gene>
    <name evidence="2" type="ORF">C7Y72_20255</name>
</gene>
<dbReference type="SUPFAM" id="SSF64182">
    <property type="entry name" value="DHH phosphoesterases"/>
    <property type="match status" value="1"/>
</dbReference>
<dbReference type="InterPro" id="IPR001667">
    <property type="entry name" value="DDH_dom"/>
</dbReference>
<dbReference type="InterPro" id="IPR051319">
    <property type="entry name" value="Oligoribo/pAp-PDE_c-di-AMP_PDE"/>
</dbReference>
<evidence type="ECO:0000313" key="2">
    <source>
        <dbReference type="EMBL" id="PTL54910.1"/>
    </source>
</evidence>
<protein>
    <submittedName>
        <fullName evidence="2">Bifunctional oligoribonuclease/PAP phosphatase NrnA</fullName>
    </submittedName>
</protein>
<keyword evidence="3" id="KW-1185">Reference proteome</keyword>
<dbReference type="AlphaFoldDB" id="A0A2T4UCF6"/>